<feature type="compositionally biased region" description="Polar residues" evidence="1">
    <location>
        <begin position="60"/>
        <end position="71"/>
    </location>
</feature>
<accession>H0QJG2</accession>
<sequence>MGIGDSIGKAAENAMEDLAQTSDPTDDAHVPEPGASDEDIQVHSSISEGSNARDGDDGPQQGSRTTYTPQGPGTEASEGQGRSGTSADESGRPTGAAASGGIGAAGATDAPEAARGVPGPAGLPDPDPEEMGADPSEGDQDPGTGLGRG</sequence>
<feature type="compositionally biased region" description="Low complexity" evidence="1">
    <location>
        <begin position="105"/>
        <end position="116"/>
    </location>
</feature>
<dbReference type="RefSeq" id="WP_003799676.1">
    <property type="nucleotide sequence ID" value="NZ_BAEG01000032.1"/>
</dbReference>
<organism evidence="2 3">
    <name type="scientific">Arthrobacter globiformis (strain ATCC 8010 / DSM 20124 / JCM 1332 / NBRC 12137 / NCIMB 8907 / NRRL B-2979 / 168)</name>
    <dbReference type="NCBI Taxonomy" id="1077972"/>
    <lineage>
        <taxon>Bacteria</taxon>
        <taxon>Bacillati</taxon>
        <taxon>Actinomycetota</taxon>
        <taxon>Actinomycetes</taxon>
        <taxon>Micrococcales</taxon>
        <taxon>Micrococcaceae</taxon>
        <taxon>Arthrobacter</taxon>
    </lineage>
</organism>
<name>H0QJG2_ARTG1</name>
<protein>
    <submittedName>
        <fullName evidence="2">Uncharacterized protein</fullName>
    </submittedName>
</protein>
<evidence type="ECO:0000313" key="3">
    <source>
        <dbReference type="Proteomes" id="UP000003828"/>
    </source>
</evidence>
<evidence type="ECO:0000313" key="2">
    <source>
        <dbReference type="EMBL" id="GAB12963.1"/>
    </source>
</evidence>
<feature type="compositionally biased region" description="Acidic residues" evidence="1">
    <location>
        <begin position="126"/>
        <end position="140"/>
    </location>
</feature>
<gene>
    <name evidence="2" type="ORF">ARGLB_032_00080</name>
</gene>
<comment type="caution">
    <text evidence="2">The sequence shown here is derived from an EMBL/GenBank/DDBJ whole genome shotgun (WGS) entry which is preliminary data.</text>
</comment>
<dbReference type="Proteomes" id="UP000003828">
    <property type="component" value="Unassembled WGS sequence"/>
</dbReference>
<keyword evidence="3" id="KW-1185">Reference proteome</keyword>
<evidence type="ECO:0000256" key="1">
    <source>
        <dbReference type="SAM" id="MobiDB-lite"/>
    </source>
</evidence>
<feature type="region of interest" description="Disordered" evidence="1">
    <location>
        <begin position="1"/>
        <end position="149"/>
    </location>
</feature>
<proteinExistence type="predicted"/>
<dbReference type="AlphaFoldDB" id="H0QJG2"/>
<dbReference type="EMBL" id="BAEG01000032">
    <property type="protein sequence ID" value="GAB12963.1"/>
    <property type="molecule type" value="Genomic_DNA"/>
</dbReference>
<reference evidence="2 3" key="1">
    <citation type="submission" date="2011-12" db="EMBL/GenBank/DDBJ databases">
        <title>Whole genome shotgun sequence of Arthrobacter globiformis NBRC 12137.</title>
        <authorList>
            <person name="Miyazawa S."/>
            <person name="Hosoyama A."/>
            <person name="Tsuchikane K."/>
            <person name="Katsumata H."/>
            <person name="Yamazaki S."/>
            <person name="Fujita N."/>
        </authorList>
    </citation>
    <scope>NUCLEOTIDE SEQUENCE [LARGE SCALE GENOMIC DNA]</scope>
    <source>
        <strain evidence="2 3">NBRC 12137</strain>
    </source>
</reference>